<gene>
    <name evidence="1" type="ORF">MNB_SM-3-1268</name>
</gene>
<name>A0A1W1D3H0_9ZZZZ</name>
<proteinExistence type="predicted"/>
<sequence length="45" mass="5617">MENKKELEEKKAMFLEVLEQYKKDDTLFINYLESMKKISEWMKQQ</sequence>
<dbReference type="AlphaFoldDB" id="A0A1W1D3H0"/>
<organism evidence="1">
    <name type="scientific">hydrothermal vent metagenome</name>
    <dbReference type="NCBI Taxonomy" id="652676"/>
    <lineage>
        <taxon>unclassified sequences</taxon>
        <taxon>metagenomes</taxon>
        <taxon>ecological metagenomes</taxon>
    </lineage>
</organism>
<protein>
    <submittedName>
        <fullName evidence="1">Uncharacterized protein</fullName>
    </submittedName>
</protein>
<evidence type="ECO:0000313" key="1">
    <source>
        <dbReference type="EMBL" id="SFV75179.1"/>
    </source>
</evidence>
<dbReference type="EMBL" id="FPHP01000018">
    <property type="protein sequence ID" value="SFV75179.1"/>
    <property type="molecule type" value="Genomic_DNA"/>
</dbReference>
<accession>A0A1W1D3H0</accession>
<reference evidence="1" key="1">
    <citation type="submission" date="2016-10" db="EMBL/GenBank/DDBJ databases">
        <authorList>
            <person name="de Groot N.N."/>
        </authorList>
    </citation>
    <scope>NUCLEOTIDE SEQUENCE</scope>
</reference>